<evidence type="ECO:0000313" key="3">
    <source>
        <dbReference type="Proteomes" id="UP000292881"/>
    </source>
</evidence>
<proteinExistence type="inferred from homology"/>
<protein>
    <recommendedName>
        <fullName evidence="1">UPF0311 protein ESO86_03970</fullName>
    </recommendedName>
</protein>
<organism evidence="2 3">
    <name type="scientific">Agromyces binzhouensis</name>
    <dbReference type="NCBI Taxonomy" id="1817495"/>
    <lineage>
        <taxon>Bacteria</taxon>
        <taxon>Bacillati</taxon>
        <taxon>Actinomycetota</taxon>
        <taxon>Actinomycetes</taxon>
        <taxon>Micrococcales</taxon>
        <taxon>Microbacteriaceae</taxon>
        <taxon>Agromyces</taxon>
    </lineage>
</organism>
<comment type="caution">
    <text evidence="2">The sequence shown here is derived from an EMBL/GenBank/DDBJ whole genome shotgun (WGS) entry which is preliminary data.</text>
</comment>
<evidence type="ECO:0000313" key="2">
    <source>
        <dbReference type="EMBL" id="RXZ50054.1"/>
    </source>
</evidence>
<evidence type="ECO:0000256" key="1">
    <source>
        <dbReference type="HAMAP-Rule" id="MF_00775"/>
    </source>
</evidence>
<dbReference type="Gene3D" id="2.40.160.20">
    <property type="match status" value="1"/>
</dbReference>
<comment type="similarity">
    <text evidence="1">Belongs to the UPF0311 family.</text>
</comment>
<gene>
    <name evidence="2" type="ORF">ESO86_03970</name>
</gene>
<dbReference type="OrthoDB" id="3368702at2"/>
<dbReference type="EMBL" id="SDPL01000038">
    <property type="protein sequence ID" value="RXZ50054.1"/>
    <property type="molecule type" value="Genomic_DNA"/>
</dbReference>
<reference evidence="2 3" key="1">
    <citation type="submission" date="2019-01" db="EMBL/GenBank/DDBJ databases">
        <authorList>
            <person name="Li J."/>
        </authorList>
    </citation>
    <scope>NUCLEOTIDE SEQUENCE [LARGE SCALE GENOMIC DNA]</scope>
    <source>
        <strain evidence="2 3">CGMCC 4.7180</strain>
    </source>
</reference>
<dbReference type="HAMAP" id="MF_00775">
    <property type="entry name" value="UPF0311"/>
    <property type="match status" value="1"/>
</dbReference>
<accession>A0A4Q2JS74</accession>
<dbReference type="RefSeq" id="WP_129233585.1">
    <property type="nucleotide sequence ID" value="NZ_SDPL01000038.1"/>
</dbReference>
<dbReference type="PANTHER" id="PTHR37315">
    <property type="entry name" value="UPF0311 PROTEIN BLR7842"/>
    <property type="match status" value="1"/>
</dbReference>
<sequence length="157" mass="16873">MTDRPAPPVPTLEPAFEVVVQVGAVDDYGDTRAGRRRVIGIIGGRITGSIVGEILPGGADWQLVRPDGTLEIDGRYSARTDAGDLLFLRVAGVRSGEPDVLESLLRGDAVAPTAYYFRTVVTIETSAPHLADLQRSVFVASCIRDADAVRYTAYRVT</sequence>
<dbReference type="Pfam" id="PF11578">
    <property type="entry name" value="DUF3237"/>
    <property type="match status" value="1"/>
</dbReference>
<dbReference type="Proteomes" id="UP000292881">
    <property type="component" value="Unassembled WGS sequence"/>
</dbReference>
<name>A0A4Q2JS74_9MICO</name>
<dbReference type="AlphaFoldDB" id="A0A4Q2JS74"/>
<keyword evidence="3" id="KW-1185">Reference proteome</keyword>
<dbReference type="InterPro" id="IPR020915">
    <property type="entry name" value="UPF0311"/>
</dbReference>
<dbReference type="PANTHER" id="PTHR37315:SF1">
    <property type="entry name" value="UPF0311 PROTEIN BLR7842"/>
    <property type="match status" value="1"/>
</dbReference>